<proteinExistence type="predicted"/>
<dbReference type="GO" id="GO:0016787">
    <property type="term" value="F:hydrolase activity"/>
    <property type="evidence" value="ECO:0007669"/>
    <property type="project" value="UniProtKB-KW"/>
</dbReference>
<dbReference type="AlphaFoldDB" id="A0A1Y2CN77"/>
<gene>
    <name evidence="2" type="ORF">BCR33DRAFT_79479</name>
</gene>
<evidence type="ECO:0000313" key="3">
    <source>
        <dbReference type="Proteomes" id="UP000193642"/>
    </source>
</evidence>
<accession>A0A1Y2CN77</accession>
<sequence length="288" mass="31395">MTAVTLPTIFGGQMQTVAFESSTIAFEDSGPSTKMSNSSGKTFYCLPGIGDFRHSYRFLAPKLVQAGHRVICQDLRGVGDSGTKFESYSIDDCSKDIDAVLAHLNIKNPVILIGNSLSAAVAITFAADHPSKVEKVITIGGFFRDMPSDAYFRPLTPLLFNHYWGQPVWLSAFKGFFAKPPTDIDEYCAAVKAKMLSNCDHASIIGAMIRATKEPAWAKVPAIKCPVLLIMGSKDPDFKNPKEETEFVAKNIEERAGVQVSQALIEGVGHYPHNEAVDETLNAIISFI</sequence>
<protein>
    <submittedName>
        <fullName evidence="2">Alpha/beta-hydrolase</fullName>
    </submittedName>
</protein>
<dbReference type="PRINTS" id="PR00412">
    <property type="entry name" value="EPOXHYDRLASE"/>
</dbReference>
<organism evidence="2 3">
    <name type="scientific">Rhizoclosmatium globosum</name>
    <dbReference type="NCBI Taxonomy" id="329046"/>
    <lineage>
        <taxon>Eukaryota</taxon>
        <taxon>Fungi</taxon>
        <taxon>Fungi incertae sedis</taxon>
        <taxon>Chytridiomycota</taxon>
        <taxon>Chytridiomycota incertae sedis</taxon>
        <taxon>Chytridiomycetes</taxon>
        <taxon>Chytridiales</taxon>
        <taxon>Chytriomycetaceae</taxon>
        <taxon>Rhizoclosmatium</taxon>
    </lineage>
</organism>
<dbReference type="Gene3D" id="3.40.50.1820">
    <property type="entry name" value="alpha/beta hydrolase"/>
    <property type="match status" value="1"/>
</dbReference>
<dbReference type="InterPro" id="IPR050266">
    <property type="entry name" value="AB_hydrolase_sf"/>
</dbReference>
<dbReference type="SUPFAM" id="SSF53474">
    <property type="entry name" value="alpha/beta-Hydrolases"/>
    <property type="match status" value="1"/>
</dbReference>
<reference evidence="2 3" key="1">
    <citation type="submission" date="2016-07" db="EMBL/GenBank/DDBJ databases">
        <title>Pervasive Adenine N6-methylation of Active Genes in Fungi.</title>
        <authorList>
            <consortium name="DOE Joint Genome Institute"/>
            <person name="Mondo S.J."/>
            <person name="Dannebaum R.O."/>
            <person name="Kuo R.C."/>
            <person name="Labutti K."/>
            <person name="Haridas S."/>
            <person name="Kuo A."/>
            <person name="Salamov A."/>
            <person name="Ahrendt S.R."/>
            <person name="Lipzen A."/>
            <person name="Sullivan W."/>
            <person name="Andreopoulos W.B."/>
            <person name="Clum A."/>
            <person name="Lindquist E."/>
            <person name="Daum C."/>
            <person name="Ramamoorthy G.K."/>
            <person name="Gryganskyi A."/>
            <person name="Culley D."/>
            <person name="Magnuson J.K."/>
            <person name="James T.Y."/>
            <person name="O'Malley M.A."/>
            <person name="Stajich J.E."/>
            <person name="Spatafora J.W."/>
            <person name="Visel A."/>
            <person name="Grigoriev I.V."/>
        </authorList>
    </citation>
    <scope>NUCLEOTIDE SEQUENCE [LARGE SCALE GENOMIC DNA]</scope>
    <source>
        <strain evidence="2 3">JEL800</strain>
    </source>
</reference>
<dbReference type="EMBL" id="MCGO01000013">
    <property type="protein sequence ID" value="ORY47795.1"/>
    <property type="molecule type" value="Genomic_DNA"/>
</dbReference>
<name>A0A1Y2CN77_9FUNG</name>
<dbReference type="Proteomes" id="UP000193642">
    <property type="component" value="Unassembled WGS sequence"/>
</dbReference>
<evidence type="ECO:0000313" key="2">
    <source>
        <dbReference type="EMBL" id="ORY47795.1"/>
    </source>
</evidence>
<comment type="caution">
    <text evidence="2">The sequence shown here is derived from an EMBL/GenBank/DDBJ whole genome shotgun (WGS) entry which is preliminary data.</text>
</comment>
<dbReference type="OrthoDB" id="408373at2759"/>
<dbReference type="Pfam" id="PF00561">
    <property type="entry name" value="Abhydrolase_1"/>
    <property type="match status" value="1"/>
</dbReference>
<dbReference type="STRING" id="329046.A0A1Y2CN77"/>
<dbReference type="InterPro" id="IPR000639">
    <property type="entry name" value="Epox_hydrolase-like"/>
</dbReference>
<dbReference type="GO" id="GO:0016020">
    <property type="term" value="C:membrane"/>
    <property type="evidence" value="ECO:0007669"/>
    <property type="project" value="TreeGrafter"/>
</dbReference>
<evidence type="ECO:0000259" key="1">
    <source>
        <dbReference type="Pfam" id="PF00561"/>
    </source>
</evidence>
<dbReference type="PRINTS" id="PR00111">
    <property type="entry name" value="ABHYDROLASE"/>
</dbReference>
<dbReference type="PANTHER" id="PTHR43798:SF33">
    <property type="entry name" value="HYDROLASE, PUTATIVE (AFU_ORTHOLOGUE AFUA_2G14860)-RELATED"/>
    <property type="match status" value="1"/>
</dbReference>
<dbReference type="InterPro" id="IPR000073">
    <property type="entry name" value="AB_hydrolase_1"/>
</dbReference>
<keyword evidence="2" id="KW-0378">Hydrolase</keyword>
<keyword evidence="3" id="KW-1185">Reference proteome</keyword>
<dbReference type="PANTHER" id="PTHR43798">
    <property type="entry name" value="MONOACYLGLYCEROL LIPASE"/>
    <property type="match status" value="1"/>
</dbReference>
<feature type="domain" description="AB hydrolase-1" evidence="1">
    <location>
        <begin position="42"/>
        <end position="164"/>
    </location>
</feature>
<dbReference type="InterPro" id="IPR029058">
    <property type="entry name" value="AB_hydrolase_fold"/>
</dbReference>